<comment type="caution">
    <text evidence="2">The sequence shown here is derived from an EMBL/GenBank/DDBJ whole genome shotgun (WGS) entry which is preliminary data.</text>
</comment>
<dbReference type="OrthoDB" id="5987296at2759"/>
<feature type="region of interest" description="Disordered" evidence="1">
    <location>
        <begin position="178"/>
        <end position="198"/>
    </location>
</feature>
<reference evidence="2" key="1">
    <citation type="submission" date="2020-04" db="EMBL/GenBank/DDBJ databases">
        <authorList>
            <person name="Alioto T."/>
            <person name="Alioto T."/>
            <person name="Gomez Garrido J."/>
        </authorList>
    </citation>
    <scope>NUCLEOTIDE SEQUENCE</scope>
    <source>
        <strain evidence="2">A484AB</strain>
    </source>
</reference>
<protein>
    <submittedName>
        <fullName evidence="2">Uncharacterized protein</fullName>
    </submittedName>
</protein>
<accession>A0A7D9DGV5</accession>
<evidence type="ECO:0000256" key="1">
    <source>
        <dbReference type="SAM" id="MobiDB-lite"/>
    </source>
</evidence>
<dbReference type="InterPro" id="IPR050951">
    <property type="entry name" value="Retrovirus_Pol_polyprotein"/>
</dbReference>
<organism evidence="2 3">
    <name type="scientific">Paramuricea clavata</name>
    <name type="common">Red gorgonian</name>
    <name type="synonym">Violescent sea-whip</name>
    <dbReference type="NCBI Taxonomy" id="317549"/>
    <lineage>
        <taxon>Eukaryota</taxon>
        <taxon>Metazoa</taxon>
        <taxon>Cnidaria</taxon>
        <taxon>Anthozoa</taxon>
        <taxon>Octocorallia</taxon>
        <taxon>Malacalcyonacea</taxon>
        <taxon>Plexauridae</taxon>
        <taxon>Paramuricea</taxon>
    </lineage>
</organism>
<dbReference type="Proteomes" id="UP001152795">
    <property type="component" value="Unassembled WGS sequence"/>
</dbReference>
<dbReference type="InterPro" id="IPR041577">
    <property type="entry name" value="RT_RNaseH_2"/>
</dbReference>
<sequence length="198" mass="22401">MFTYLAQYSPHLSEKTAILREDTRWNWCPEHEAAFTEMKNIITQVPGPVLKYYDTGKHGTVQLDASQSGLEAVLLQDGKPVTYASKALTPTQQAYVQLEKEALALVFGCEKFHHYLLATPLRVQRMRIRLQKHNVTVKYKPGKDIPVAGTLSRSGACEEKPSEDQDLESYVGSIVKEMPVSDGKMEEIRDSTKRDEEL</sequence>
<proteinExistence type="predicted"/>
<dbReference type="PANTHER" id="PTHR37984:SF7">
    <property type="entry name" value="INTEGRASE CATALYTIC DOMAIN-CONTAINING PROTEIN"/>
    <property type="match status" value="1"/>
</dbReference>
<dbReference type="Pfam" id="PF17919">
    <property type="entry name" value="RT_RNaseH_2"/>
    <property type="match status" value="1"/>
</dbReference>
<gene>
    <name evidence="2" type="ORF">PACLA_8A086077</name>
</gene>
<dbReference type="InterPro" id="IPR043502">
    <property type="entry name" value="DNA/RNA_pol_sf"/>
</dbReference>
<dbReference type="PANTHER" id="PTHR37984">
    <property type="entry name" value="PROTEIN CBG26694"/>
    <property type="match status" value="1"/>
</dbReference>
<feature type="compositionally biased region" description="Basic and acidic residues" evidence="1">
    <location>
        <begin position="183"/>
        <end position="198"/>
    </location>
</feature>
<evidence type="ECO:0000313" key="3">
    <source>
        <dbReference type="Proteomes" id="UP001152795"/>
    </source>
</evidence>
<evidence type="ECO:0000313" key="2">
    <source>
        <dbReference type="EMBL" id="CAB3985253.1"/>
    </source>
</evidence>
<dbReference type="Gene3D" id="3.10.20.370">
    <property type="match status" value="1"/>
</dbReference>
<dbReference type="CDD" id="cd09274">
    <property type="entry name" value="RNase_HI_RT_Ty3"/>
    <property type="match status" value="1"/>
</dbReference>
<keyword evidence="3" id="KW-1185">Reference proteome</keyword>
<dbReference type="SUPFAM" id="SSF56672">
    <property type="entry name" value="DNA/RNA polymerases"/>
    <property type="match status" value="1"/>
</dbReference>
<name>A0A7D9DGV5_PARCT</name>
<dbReference type="AlphaFoldDB" id="A0A7D9DGV5"/>
<dbReference type="EMBL" id="CACRXK020000848">
    <property type="protein sequence ID" value="CAB3985253.1"/>
    <property type="molecule type" value="Genomic_DNA"/>
</dbReference>
<feature type="region of interest" description="Disordered" evidence="1">
    <location>
        <begin position="152"/>
        <end position="171"/>
    </location>
</feature>